<dbReference type="CDD" id="cd06971">
    <property type="entry name" value="PgpA"/>
    <property type="match status" value="1"/>
</dbReference>
<gene>
    <name evidence="3" type="ORF">dsat_1868</name>
</gene>
<dbReference type="STRING" id="1121439.dsat_1868"/>
<dbReference type="GO" id="GO:0006655">
    <property type="term" value="P:phosphatidylglycerol biosynthetic process"/>
    <property type="evidence" value="ECO:0007669"/>
    <property type="project" value="UniProtKB-UniPathway"/>
</dbReference>
<evidence type="ECO:0000313" key="3">
    <source>
        <dbReference type="EMBL" id="EPR35764.1"/>
    </source>
</evidence>
<keyword evidence="1" id="KW-0812">Transmembrane</keyword>
<dbReference type="InterPro" id="IPR026037">
    <property type="entry name" value="PgpA"/>
</dbReference>
<proteinExistence type="predicted"/>
<dbReference type="Pfam" id="PF04608">
    <property type="entry name" value="PgpA"/>
    <property type="match status" value="1"/>
</dbReference>
<dbReference type="OrthoDB" id="9804091at2"/>
<feature type="domain" description="YutG/PgpA" evidence="2">
    <location>
        <begin position="25"/>
        <end position="163"/>
    </location>
</feature>
<dbReference type="SUPFAM" id="SSF101307">
    <property type="entry name" value="YutG-like"/>
    <property type="match status" value="1"/>
</dbReference>
<organism evidence="3 4">
    <name type="scientific">Alkalidesulfovibrio alkalitolerans DSM 16529</name>
    <dbReference type="NCBI Taxonomy" id="1121439"/>
    <lineage>
        <taxon>Bacteria</taxon>
        <taxon>Pseudomonadati</taxon>
        <taxon>Thermodesulfobacteriota</taxon>
        <taxon>Desulfovibrionia</taxon>
        <taxon>Desulfovibrionales</taxon>
        <taxon>Desulfovibrionaceae</taxon>
        <taxon>Alkalidesulfovibrio</taxon>
    </lineage>
</organism>
<dbReference type="InterPro" id="IPR036681">
    <property type="entry name" value="PgpA-like_sf"/>
</dbReference>
<keyword evidence="1" id="KW-0472">Membrane</keyword>
<dbReference type="UniPathway" id="UPA00084">
    <property type="reaction ID" value="UER00504"/>
</dbReference>
<dbReference type="eggNOG" id="COG1267">
    <property type="taxonomic scope" value="Bacteria"/>
</dbReference>
<sequence length="167" mass="17992">MNDDSTEDREPRRPTGLDALCLSFSTLGFIGRVGKAPGTAGSLAAVLLAPVLFLHLDLYGRLLALAALFVLGGLAASRAEAVLGRKDPSVVVIDEVLGQWLTFLPFFLLPTWQLIAGFVLFRVFDIAKPWPIRRSENWLPGGFGIMLDDVLAGIYAMAALALIRLAA</sequence>
<dbReference type="EMBL" id="ATHI01000002">
    <property type="protein sequence ID" value="EPR35764.1"/>
    <property type="molecule type" value="Genomic_DNA"/>
</dbReference>
<accession>S7UP64</accession>
<reference evidence="3 4" key="1">
    <citation type="journal article" date="2013" name="Genome Announc.">
        <title>Draft genome sequences for three mercury-methylating, sulfate-reducing bacteria.</title>
        <authorList>
            <person name="Brown S.D."/>
            <person name="Hurt R.A.Jr."/>
            <person name="Gilmour C.C."/>
            <person name="Elias D.A."/>
        </authorList>
    </citation>
    <scope>NUCLEOTIDE SEQUENCE [LARGE SCALE GENOMIC DNA]</scope>
    <source>
        <strain evidence="3 4">DSM 16529</strain>
    </source>
</reference>
<dbReference type="RefSeq" id="WP_020885754.1">
    <property type="nucleotide sequence ID" value="NZ_ATHI01000002.1"/>
</dbReference>
<dbReference type="PIRSF" id="PIRSF006162">
    <property type="entry name" value="PgpA"/>
    <property type="match status" value="1"/>
</dbReference>
<dbReference type="PATRIC" id="fig|1121439.3.peg.254"/>
<protein>
    <submittedName>
        <fullName evidence="3">Phosphatidylglycerophosphatase A</fullName>
    </submittedName>
</protein>
<dbReference type="Proteomes" id="UP000014975">
    <property type="component" value="Unassembled WGS sequence"/>
</dbReference>
<evidence type="ECO:0000259" key="2">
    <source>
        <dbReference type="Pfam" id="PF04608"/>
    </source>
</evidence>
<dbReference type="AlphaFoldDB" id="S7UP64"/>
<feature type="transmembrane region" description="Helical" evidence="1">
    <location>
        <begin position="103"/>
        <end position="124"/>
    </location>
</feature>
<feature type="transmembrane region" description="Helical" evidence="1">
    <location>
        <begin position="36"/>
        <end position="55"/>
    </location>
</feature>
<evidence type="ECO:0000313" key="4">
    <source>
        <dbReference type="Proteomes" id="UP000014975"/>
    </source>
</evidence>
<evidence type="ECO:0000256" key="1">
    <source>
        <dbReference type="SAM" id="Phobius"/>
    </source>
</evidence>
<dbReference type="PANTHER" id="PTHR36305:SF1">
    <property type="entry name" value="PHOSPHATIDYLGLYCEROPHOSPHATASE A"/>
    <property type="match status" value="1"/>
</dbReference>
<dbReference type="PANTHER" id="PTHR36305">
    <property type="entry name" value="PHOSPHATIDYLGLYCEROPHOSPHATASE A"/>
    <property type="match status" value="1"/>
</dbReference>
<feature type="transmembrane region" description="Helical" evidence="1">
    <location>
        <begin position="145"/>
        <end position="166"/>
    </location>
</feature>
<comment type="caution">
    <text evidence="3">The sequence shown here is derived from an EMBL/GenBank/DDBJ whole genome shotgun (WGS) entry which is preliminary data.</text>
</comment>
<name>S7UP64_9BACT</name>
<dbReference type="GO" id="GO:0008962">
    <property type="term" value="F:phosphatidylglycerophosphatase activity"/>
    <property type="evidence" value="ECO:0007669"/>
    <property type="project" value="InterPro"/>
</dbReference>
<dbReference type="InterPro" id="IPR007686">
    <property type="entry name" value="YutG/PgpA"/>
</dbReference>
<feature type="transmembrane region" description="Helical" evidence="1">
    <location>
        <begin position="62"/>
        <end position="83"/>
    </location>
</feature>
<keyword evidence="4" id="KW-1185">Reference proteome</keyword>
<keyword evidence="1" id="KW-1133">Transmembrane helix</keyword>